<accession>A0A4V1C8E1</accession>
<organism evidence="1 2">
    <name type="scientific">Pyricularia oryzae</name>
    <name type="common">Rice blast fungus</name>
    <name type="synonym">Magnaporthe oryzae</name>
    <dbReference type="NCBI Taxonomy" id="318829"/>
    <lineage>
        <taxon>Eukaryota</taxon>
        <taxon>Fungi</taxon>
        <taxon>Dikarya</taxon>
        <taxon>Ascomycota</taxon>
        <taxon>Pezizomycotina</taxon>
        <taxon>Sordariomycetes</taxon>
        <taxon>Sordariomycetidae</taxon>
        <taxon>Magnaporthales</taxon>
        <taxon>Pyriculariaceae</taxon>
        <taxon>Pyricularia</taxon>
    </lineage>
</organism>
<protein>
    <submittedName>
        <fullName evidence="1">Uncharacterized protein</fullName>
    </submittedName>
</protein>
<evidence type="ECO:0000313" key="1">
    <source>
        <dbReference type="EMBL" id="QBZ66568.1"/>
    </source>
</evidence>
<dbReference type="EMBL" id="CP034210">
    <property type="protein sequence ID" value="QBZ66568.1"/>
    <property type="molecule type" value="Genomic_DNA"/>
</dbReference>
<dbReference type="AlphaFoldDB" id="A0A4V1C8E1"/>
<evidence type="ECO:0000313" key="2">
    <source>
        <dbReference type="Proteomes" id="UP000294847"/>
    </source>
</evidence>
<reference evidence="1 2" key="1">
    <citation type="journal article" date="2019" name="Mol. Biol. Evol.">
        <title>Blast fungal genomes show frequent chromosomal changes, gene gains and losses, and effector gene turnover.</title>
        <authorList>
            <person name="Gomez Luciano L.B."/>
            <person name="Jason Tsai I."/>
            <person name="Chuma I."/>
            <person name="Tosa Y."/>
            <person name="Chen Y.H."/>
            <person name="Li J.Y."/>
            <person name="Li M.Y."/>
            <person name="Jade Lu M.Y."/>
            <person name="Nakayashiki H."/>
            <person name="Li W.H."/>
        </authorList>
    </citation>
    <scope>NUCLEOTIDE SEQUENCE [LARGE SCALE GENOMIC DNA]</scope>
    <source>
        <strain evidence="1">MZ5-1-6</strain>
    </source>
</reference>
<name>A0A4V1C8E1_PYROR</name>
<proteinExistence type="predicted"/>
<gene>
    <name evidence="1" type="ORF">PoMZ_13550</name>
</gene>
<dbReference type="Proteomes" id="UP000294847">
    <property type="component" value="Chromosome 7"/>
</dbReference>
<sequence length="159" mass="17044">MCEQDNDNHLKLRCRDQHRTYDRPLAPARLTSIAAGALSCSANHTFSPSSAFPGQSSGGLGVMGQFLAILGKEDSYAPRSFCVALESRWLTVGCRNAPAHNKQIPRATAKGRAPPPGLELGPLILESVLPVSAAHEYLRKSTKRLSAMAATAVQPLSEH</sequence>